<name>S0JSV2_9ENTE</name>
<dbReference type="STRING" id="41997.RV16_GL001901"/>
<comment type="pathway">
    <text evidence="2">Glycan biosynthesis; alginate biosynthesis.</text>
</comment>
<evidence type="ECO:0000259" key="8">
    <source>
        <dbReference type="Pfam" id="PF16822"/>
    </source>
</evidence>
<keyword evidence="4" id="KW-0732">Signal</keyword>
<dbReference type="OrthoDB" id="175771at2"/>
<evidence type="ECO:0000256" key="4">
    <source>
        <dbReference type="ARBA" id="ARBA00022729"/>
    </source>
</evidence>
<evidence type="ECO:0000256" key="6">
    <source>
        <dbReference type="ARBA" id="ARBA00022841"/>
    </source>
</evidence>
<dbReference type="GO" id="GO:0016740">
    <property type="term" value="F:transferase activity"/>
    <property type="evidence" value="ECO:0007669"/>
    <property type="project" value="UniProtKB-KW"/>
</dbReference>
<evidence type="ECO:0000313" key="9">
    <source>
        <dbReference type="EMBL" id="EOT30006.1"/>
    </source>
</evidence>
<feature type="domain" description="AlgX/AlgJ SGNH hydrolase-like" evidence="8">
    <location>
        <begin position="90"/>
        <end position="226"/>
    </location>
</feature>
<evidence type="ECO:0000256" key="7">
    <source>
        <dbReference type="SAM" id="Phobius"/>
    </source>
</evidence>
<keyword evidence="7" id="KW-0812">Transmembrane</keyword>
<dbReference type="GO" id="GO:0042121">
    <property type="term" value="P:alginic acid biosynthetic process"/>
    <property type="evidence" value="ECO:0007669"/>
    <property type="project" value="UniProtKB-UniPathway"/>
</dbReference>
<keyword evidence="10" id="KW-1185">Reference proteome</keyword>
<proteinExistence type="predicted"/>
<comment type="caution">
    <text evidence="9">The sequence shown here is derived from an EMBL/GenBank/DDBJ whole genome shotgun (WGS) entry which is preliminary data.</text>
</comment>
<evidence type="ECO:0000256" key="2">
    <source>
        <dbReference type="ARBA" id="ARBA00005182"/>
    </source>
</evidence>
<gene>
    <name evidence="9" type="ORF">OMQ_00698</name>
</gene>
<dbReference type="RefSeq" id="WP_016174504.1">
    <property type="nucleotide sequence ID" value="NZ_KE136389.1"/>
</dbReference>
<dbReference type="UniPathway" id="UPA00286"/>
<keyword evidence="6" id="KW-0016">Alginate biosynthesis</keyword>
<evidence type="ECO:0000256" key="5">
    <source>
        <dbReference type="ARBA" id="ARBA00022764"/>
    </source>
</evidence>
<dbReference type="InterPro" id="IPR031811">
    <property type="entry name" value="ALGX/ALGJ_SGNH-like"/>
</dbReference>
<sequence length="392" mass="45381">MKKESIFIVLRIIIFSLITVIVGILSVQSSLNKLRENQQELFSISQKELEKILVDEIPYKRQLRNLYSLGLRAQDKAEARDFYITKTEDGYLQQANYFAEINPNIATYAKRLAKMNQALKEQTSLLYVGTSGKYIRGVSQIRSGYPTNDMVLRNLDELFLELSYRQINTLDLRRSVPEERNKYQQNYYRTHSIWTDVAAFHATIQIMNELQTKKIIVDYAKPYALEKNYQKEVYPQKMLGDQLHSTGKYFTDSDDLILLTPKLPVDLTYTDLSTNQTRRGEYYQSVINPVEYARKDTSYFNASKIYFGTDPKHFKIVNNQIGNGGKILLLTDSYFLNISPYLALMNQEIEVVVTESASESKIEKLVEDGNFDVVLVASQSVSIQDSFFNFYK</sequence>
<evidence type="ECO:0000256" key="1">
    <source>
        <dbReference type="ARBA" id="ARBA00004418"/>
    </source>
</evidence>
<keyword evidence="3" id="KW-0808">Transferase</keyword>
<dbReference type="GO" id="GO:0042597">
    <property type="term" value="C:periplasmic space"/>
    <property type="evidence" value="ECO:0007669"/>
    <property type="project" value="UniProtKB-SubCell"/>
</dbReference>
<dbReference type="HOGENOM" id="CLU_677437_0_0_9"/>
<keyword evidence="5" id="KW-0574">Periplasm</keyword>
<dbReference type="AlphaFoldDB" id="S0JSV2"/>
<keyword evidence="7" id="KW-0472">Membrane</keyword>
<comment type="subcellular location">
    <subcellularLocation>
        <location evidence="1">Periplasm</location>
    </subcellularLocation>
</comment>
<dbReference type="EMBL" id="AHYT01000002">
    <property type="protein sequence ID" value="EOT30006.1"/>
    <property type="molecule type" value="Genomic_DNA"/>
</dbReference>
<organism evidence="9 10">
    <name type="scientific">Enterococcus saccharolyticus subsp. saccharolyticus ATCC 43076</name>
    <dbReference type="NCBI Taxonomy" id="1139996"/>
    <lineage>
        <taxon>Bacteria</taxon>
        <taxon>Bacillati</taxon>
        <taxon>Bacillota</taxon>
        <taxon>Bacilli</taxon>
        <taxon>Lactobacillales</taxon>
        <taxon>Enterococcaceae</taxon>
        <taxon>Enterococcus</taxon>
    </lineage>
</organism>
<keyword evidence="7" id="KW-1133">Transmembrane helix</keyword>
<protein>
    <recommendedName>
        <fullName evidence="8">AlgX/AlgJ SGNH hydrolase-like domain-containing protein</fullName>
    </recommendedName>
</protein>
<reference evidence="9 10" key="1">
    <citation type="submission" date="2013-03" db="EMBL/GenBank/DDBJ databases">
        <title>The Genome Sequence of Enterococcus saccharolyticus ATCC_43076 (Illumina only assembly).</title>
        <authorList>
            <consortium name="The Broad Institute Genomics Platform"/>
            <consortium name="The Broad Institute Genome Sequencing Center for Infectious Disease"/>
            <person name="Earl A."/>
            <person name="Russ C."/>
            <person name="Gilmore M."/>
            <person name="Surin D."/>
            <person name="Walker B."/>
            <person name="Young S."/>
            <person name="Zeng Q."/>
            <person name="Gargeya S."/>
            <person name="Fitzgerald M."/>
            <person name="Haas B."/>
            <person name="Abouelleil A."/>
            <person name="Allen A.W."/>
            <person name="Alvarado L."/>
            <person name="Arachchi H.M."/>
            <person name="Berlin A.M."/>
            <person name="Chapman S.B."/>
            <person name="Gainer-Dewar J."/>
            <person name="Goldberg J."/>
            <person name="Griggs A."/>
            <person name="Gujja S."/>
            <person name="Hansen M."/>
            <person name="Howarth C."/>
            <person name="Imamovic A."/>
            <person name="Ireland A."/>
            <person name="Larimer J."/>
            <person name="McCowan C."/>
            <person name="Murphy C."/>
            <person name="Pearson M."/>
            <person name="Poon T.W."/>
            <person name="Priest M."/>
            <person name="Roberts A."/>
            <person name="Saif S."/>
            <person name="Shea T."/>
            <person name="Sisk P."/>
            <person name="Sykes S."/>
            <person name="Wortman J."/>
            <person name="Nusbaum C."/>
            <person name="Birren B."/>
        </authorList>
    </citation>
    <scope>NUCLEOTIDE SEQUENCE [LARGE SCALE GENOMIC DNA]</scope>
    <source>
        <strain evidence="9 10">ATCC 43076</strain>
    </source>
</reference>
<accession>S0JSV2</accession>
<dbReference type="Proteomes" id="UP000014136">
    <property type="component" value="Unassembled WGS sequence"/>
</dbReference>
<feature type="transmembrane region" description="Helical" evidence="7">
    <location>
        <begin position="6"/>
        <end position="27"/>
    </location>
</feature>
<dbReference type="PATRIC" id="fig|1139996.3.peg.693"/>
<dbReference type="Pfam" id="PF16822">
    <property type="entry name" value="ALGX"/>
    <property type="match status" value="1"/>
</dbReference>
<evidence type="ECO:0000256" key="3">
    <source>
        <dbReference type="ARBA" id="ARBA00022679"/>
    </source>
</evidence>
<evidence type="ECO:0000313" key="10">
    <source>
        <dbReference type="Proteomes" id="UP000014136"/>
    </source>
</evidence>